<feature type="non-terminal residue" evidence="2">
    <location>
        <position position="1"/>
    </location>
</feature>
<keyword evidence="3" id="KW-1185">Reference proteome</keyword>
<dbReference type="EMBL" id="AZNF01000009">
    <property type="protein sequence ID" value="KID63710.1"/>
    <property type="molecule type" value="Genomic_DNA"/>
</dbReference>
<dbReference type="HOGENOM" id="CLU_115686_0_0_1"/>
<feature type="region of interest" description="Disordered" evidence="1">
    <location>
        <begin position="85"/>
        <end position="142"/>
    </location>
</feature>
<name>A0A0B4ENS5_METAF</name>
<dbReference type="OrthoDB" id="2537432at2759"/>
<sequence length="161" mass="16669">MAVEVSHGRGGAGNINPDKTEYVDGEVVRAGVEGSHGDGAYSAGRGGEIETMMLPLFFFSSSLSHDANARGWLFCKTGAGNIGDVGSAPAARKDKDVVPESAYRASQDNQDYHTGRGGAGNEHVANGHGKKAAEDRTGEGAAAPVGLADKLKQKLFGVIKR</sequence>
<comment type="caution">
    <text evidence="2">The sequence shown here is derived from an EMBL/GenBank/DDBJ whole genome shotgun (WGS) entry which is preliminary data.</text>
</comment>
<organism evidence="2 3">
    <name type="scientific">Metarhizium anisopliae (strain ARSEF 549)</name>
    <dbReference type="NCBI Taxonomy" id="3151832"/>
    <lineage>
        <taxon>Eukaryota</taxon>
        <taxon>Fungi</taxon>
        <taxon>Dikarya</taxon>
        <taxon>Ascomycota</taxon>
        <taxon>Pezizomycotina</taxon>
        <taxon>Sordariomycetes</taxon>
        <taxon>Hypocreomycetidae</taxon>
        <taxon>Hypocreales</taxon>
        <taxon>Clavicipitaceae</taxon>
        <taxon>Metarhizium</taxon>
    </lineage>
</organism>
<dbReference type="PANTHER" id="PTHR34693:SF3">
    <property type="match status" value="1"/>
</dbReference>
<evidence type="ECO:0000313" key="2">
    <source>
        <dbReference type="EMBL" id="KID63710.1"/>
    </source>
</evidence>
<evidence type="ECO:0000313" key="3">
    <source>
        <dbReference type="Proteomes" id="UP000031186"/>
    </source>
</evidence>
<gene>
    <name evidence="2" type="ORF">MAN_06881</name>
</gene>
<evidence type="ECO:0000256" key="1">
    <source>
        <dbReference type="SAM" id="MobiDB-lite"/>
    </source>
</evidence>
<proteinExistence type="predicted"/>
<dbReference type="Pfam" id="PF12223">
    <property type="entry name" value="DUF3602"/>
    <property type="match status" value="2"/>
</dbReference>
<dbReference type="Proteomes" id="UP000031186">
    <property type="component" value="Unassembled WGS sequence"/>
</dbReference>
<accession>A0A0B4ENS5</accession>
<dbReference type="VEuPathDB" id="FungiDB:MAN_06881"/>
<dbReference type="AlphaFoldDB" id="A0A0B4ENS5"/>
<reference evidence="2 3" key="1">
    <citation type="journal article" date="2014" name="Proc. Natl. Acad. Sci. U.S.A.">
        <title>Trajectory and genomic determinants of fungal-pathogen speciation and host adaptation.</title>
        <authorList>
            <person name="Hu X."/>
            <person name="Xiao G."/>
            <person name="Zheng P."/>
            <person name="Shang Y."/>
            <person name="Su Y."/>
            <person name="Zhang X."/>
            <person name="Liu X."/>
            <person name="Zhan S."/>
            <person name="St Leger R.J."/>
            <person name="Wang C."/>
        </authorList>
    </citation>
    <scope>NUCLEOTIDE SEQUENCE [LARGE SCALE GENOMIC DNA]</scope>
    <source>
        <strain evidence="2 3">ARSEF 549</strain>
    </source>
</reference>
<dbReference type="PANTHER" id="PTHR34693">
    <property type="entry name" value="PROTEIN PAR32"/>
    <property type="match status" value="1"/>
</dbReference>
<dbReference type="InterPro" id="IPR053203">
    <property type="entry name" value="Cisplatin_resist-associated"/>
</dbReference>
<dbReference type="InterPro" id="IPR022024">
    <property type="entry name" value="DUF3602"/>
</dbReference>
<protein>
    <submittedName>
        <fullName evidence="2">Uncharacterized protein</fullName>
    </submittedName>
</protein>